<dbReference type="SUPFAM" id="SSF89796">
    <property type="entry name" value="CoA-transferase family III (CaiB/BaiF)"/>
    <property type="match status" value="1"/>
</dbReference>
<evidence type="ECO:0000313" key="4">
    <source>
        <dbReference type="EMBL" id="KAK1784564.1"/>
    </source>
</evidence>
<dbReference type="InterPro" id="IPR003673">
    <property type="entry name" value="CoA-Trfase_fam_III"/>
</dbReference>
<comment type="similarity">
    <text evidence="1">Belongs to the CoA-transferase III family.</text>
</comment>
<evidence type="ECO:0000256" key="1">
    <source>
        <dbReference type="ARBA" id="ARBA00008383"/>
    </source>
</evidence>
<gene>
    <name evidence="4" type="ORF">P4O66_004333</name>
</gene>
<dbReference type="EMBL" id="JAROKS010000065">
    <property type="protein sequence ID" value="KAK1784564.1"/>
    <property type="molecule type" value="Genomic_DNA"/>
</dbReference>
<dbReference type="InterPro" id="IPR050483">
    <property type="entry name" value="CoA-transferase_III_domain"/>
</dbReference>
<organism evidence="4 5">
    <name type="scientific">Electrophorus voltai</name>
    <dbReference type="NCBI Taxonomy" id="2609070"/>
    <lineage>
        <taxon>Eukaryota</taxon>
        <taxon>Metazoa</taxon>
        <taxon>Chordata</taxon>
        <taxon>Craniata</taxon>
        <taxon>Vertebrata</taxon>
        <taxon>Euteleostomi</taxon>
        <taxon>Actinopterygii</taxon>
        <taxon>Neopterygii</taxon>
        <taxon>Teleostei</taxon>
        <taxon>Ostariophysi</taxon>
        <taxon>Gymnotiformes</taxon>
        <taxon>Gymnotoidei</taxon>
        <taxon>Gymnotidae</taxon>
        <taxon>Electrophorus</taxon>
    </lineage>
</organism>
<evidence type="ECO:0008006" key="6">
    <source>
        <dbReference type="Google" id="ProtNLM"/>
    </source>
</evidence>
<evidence type="ECO:0000256" key="2">
    <source>
        <dbReference type="ARBA" id="ARBA00022679"/>
    </source>
</evidence>
<accession>A0AAD9DLA4</accession>
<dbReference type="GO" id="GO:0008410">
    <property type="term" value="F:CoA-transferase activity"/>
    <property type="evidence" value="ECO:0007669"/>
    <property type="project" value="TreeGrafter"/>
</dbReference>
<keyword evidence="2" id="KW-0808">Transferase</keyword>
<keyword evidence="5" id="KW-1185">Reference proteome</keyword>
<feature type="compositionally biased region" description="Basic residues" evidence="3">
    <location>
        <begin position="75"/>
        <end position="85"/>
    </location>
</feature>
<sequence length="501" mass="54186">MRHLRSHDTVLGEVLRTWPHHQLGRRPSQAHTGGSDIEANSGGHRRDGRGALAPGTDCHDEGGAVRTRNGTACRGRLRPSRRRRSSSGLPSRRNATIPGKFHNIFRRMITMAATPVRTELHPLDGYRVLDFTQNVAGPLAGQVLADLGAEVIKIEPERGEAARHIVSMRSGTHTLAPYFIPNNRGKRSFVADLRTADGVAAVLELVETADVVLDGFRPGTMDAWGIGIEQVRERNSRCIYASLSAYGGNGANGMKPGIDLIVQAESGVLTGLTETDGTPQRIPFQLVDGASGHVLAQAVLAALLHRERHQVTTNVQVAMYDVAVSLQSNRLTDILDPAAGKSVSGAMRFATAPSGIYRGADGYFAMAAYIPKHWTRLAGLLGRTDFLDDPRFTTQQDRARNSGELQEELGRIFEASRVDETVALLSGAGLMACRVHSLSEVVASEVFAENELVITVGDETRRETTVRTPARYSAFGLAAQLPTPVLGEFQPRSGAEQITRS</sequence>
<feature type="region of interest" description="Disordered" evidence="3">
    <location>
        <begin position="18"/>
        <end position="97"/>
    </location>
</feature>
<protein>
    <recommendedName>
        <fullName evidence="6">CoA transferase</fullName>
    </recommendedName>
</protein>
<dbReference type="Pfam" id="PF02515">
    <property type="entry name" value="CoA_transf_3"/>
    <property type="match status" value="1"/>
</dbReference>
<comment type="caution">
    <text evidence="4">The sequence shown here is derived from an EMBL/GenBank/DDBJ whole genome shotgun (WGS) entry which is preliminary data.</text>
</comment>
<reference evidence="4" key="1">
    <citation type="submission" date="2023-03" db="EMBL/GenBank/DDBJ databases">
        <title>Electrophorus voltai genome.</title>
        <authorList>
            <person name="Bian C."/>
        </authorList>
    </citation>
    <scope>NUCLEOTIDE SEQUENCE</scope>
    <source>
        <strain evidence="4">CB-2022</strain>
        <tissue evidence="4">Muscle</tissue>
    </source>
</reference>
<name>A0AAD9DLA4_9TELE</name>
<dbReference type="Proteomes" id="UP001239994">
    <property type="component" value="Unassembled WGS sequence"/>
</dbReference>
<evidence type="ECO:0000256" key="3">
    <source>
        <dbReference type="SAM" id="MobiDB-lite"/>
    </source>
</evidence>
<dbReference type="PANTHER" id="PTHR48207:SF4">
    <property type="entry name" value="BLL6097 PROTEIN"/>
    <property type="match status" value="1"/>
</dbReference>
<proteinExistence type="inferred from homology"/>
<dbReference type="Gene3D" id="3.40.50.10540">
    <property type="entry name" value="Crotonobetainyl-coa:carnitine coa-transferase, domain 1"/>
    <property type="match status" value="1"/>
</dbReference>
<dbReference type="AlphaFoldDB" id="A0AAD9DLA4"/>
<dbReference type="Gene3D" id="3.30.1540.10">
    <property type="entry name" value="formyl-coa transferase, domain 3"/>
    <property type="match status" value="1"/>
</dbReference>
<dbReference type="PANTHER" id="PTHR48207">
    <property type="entry name" value="SUCCINATE--HYDROXYMETHYLGLUTARATE COA-TRANSFERASE"/>
    <property type="match status" value="1"/>
</dbReference>
<dbReference type="InterPro" id="IPR044855">
    <property type="entry name" value="CoA-Trfase_III_dom3_sf"/>
</dbReference>
<dbReference type="InterPro" id="IPR023606">
    <property type="entry name" value="CoA-Trfase_III_dom_1_sf"/>
</dbReference>
<evidence type="ECO:0000313" key="5">
    <source>
        <dbReference type="Proteomes" id="UP001239994"/>
    </source>
</evidence>